<dbReference type="AlphaFoldDB" id="A0A1T4V112"/>
<evidence type="ECO:0000256" key="9">
    <source>
        <dbReference type="SAM" id="MobiDB-lite"/>
    </source>
</evidence>
<keyword evidence="11" id="KW-0282">Flagellum</keyword>
<evidence type="ECO:0000256" key="3">
    <source>
        <dbReference type="ARBA" id="ARBA00016507"/>
    </source>
</evidence>
<comment type="function">
    <text evidence="1">Needed for flagellar regrowth and assembly.</text>
</comment>
<proteinExistence type="inferred from homology"/>
<dbReference type="STRING" id="83771.SAMN02910357_02486"/>
<dbReference type="EMBL" id="FUXX01000005">
    <property type="protein sequence ID" value="SKA58632.1"/>
    <property type="molecule type" value="Genomic_DNA"/>
</dbReference>
<dbReference type="PANTHER" id="PTHR34982">
    <property type="entry name" value="YOP PROTEINS TRANSLOCATION PROTEIN L"/>
    <property type="match status" value="1"/>
</dbReference>
<protein>
    <recommendedName>
        <fullName evidence="3">Flagellar assembly protein FliH</fullName>
    </recommendedName>
</protein>
<evidence type="ECO:0000256" key="4">
    <source>
        <dbReference type="ARBA" id="ARBA00022448"/>
    </source>
</evidence>
<name>A0A1T4V112_9GAMM</name>
<keyword evidence="11" id="KW-0966">Cell projection</keyword>
<organism evidence="11 12">
    <name type="scientific">Succinivibrio dextrinosolvens DSM 3072</name>
    <dbReference type="NCBI Taxonomy" id="1123324"/>
    <lineage>
        <taxon>Bacteria</taxon>
        <taxon>Pseudomonadati</taxon>
        <taxon>Pseudomonadota</taxon>
        <taxon>Gammaproteobacteria</taxon>
        <taxon>Aeromonadales</taxon>
        <taxon>Succinivibrionaceae</taxon>
        <taxon>Succinivibrio</taxon>
    </lineage>
</organism>
<comment type="similarity">
    <text evidence="2">Belongs to the FliH family.</text>
</comment>
<accession>A0A1T4V112</accession>
<evidence type="ECO:0000256" key="6">
    <source>
        <dbReference type="ARBA" id="ARBA00022927"/>
    </source>
</evidence>
<dbReference type="RefSeq" id="WP_078928073.1">
    <property type="nucleotide sequence ID" value="NZ_FUXX01000005.1"/>
</dbReference>
<sequence length="473" mass="52179">MSDFFQKNAAAADGDVANASDLAKDKPGRVDIRYDKKISTVTPAANVSNYKVKVWPTLPGDFVTGTNALGMNVEMVERKRALMRLEKRRNDYLEEVQLILDAHKILEEEEAADRAARGITSITIEEVEKIRSDAYEEGKSQGHDEGYQTGLEEGRADGEKQGHDEGLEKGKEEGYALGLEQGRAEGFEKGHDEGLESGQKVVLEQVERFRYLADSLANPLREVDKEVTDEIAYIISRLAKVIIQKEIASNADFLKKSIEYALSILPSADNPVSIYLNPDDYAVINAAIGSDYIKEQGWDLQESANLDIGDIKVVNKNSVVNWRINDRIDSLLDEFLSKVYPAVDSALRESIEGCPEYNELPKKSLAPRNLDDISGALKSKAEQNAPVAPQVQSAEGTAPLDHDNIAQSMQAQSPLTDDPAPYVDDFGHPVYQSPDGQLYYFDENNNRVYVDENGVPIENGAEVEAVAEPQAGV</sequence>
<dbReference type="PANTHER" id="PTHR34982:SF1">
    <property type="entry name" value="FLAGELLAR ASSEMBLY PROTEIN FLIH"/>
    <property type="match status" value="1"/>
</dbReference>
<dbReference type="GO" id="GO:0005829">
    <property type="term" value="C:cytosol"/>
    <property type="evidence" value="ECO:0007669"/>
    <property type="project" value="TreeGrafter"/>
</dbReference>
<keyword evidence="7" id="KW-1006">Bacterial flagellum protein export</keyword>
<keyword evidence="12" id="KW-1185">Reference proteome</keyword>
<dbReference type="GO" id="GO:0015031">
    <property type="term" value="P:protein transport"/>
    <property type="evidence" value="ECO:0007669"/>
    <property type="project" value="UniProtKB-KW"/>
</dbReference>
<evidence type="ECO:0000259" key="10">
    <source>
        <dbReference type="Pfam" id="PF02108"/>
    </source>
</evidence>
<dbReference type="InterPro" id="IPR018035">
    <property type="entry name" value="Flagellar_FliH/T3SS_HrpE"/>
</dbReference>
<gene>
    <name evidence="11" type="ORF">SAMN02745213_00499</name>
</gene>
<keyword evidence="11" id="KW-0969">Cilium</keyword>
<dbReference type="Proteomes" id="UP000242432">
    <property type="component" value="Unassembled WGS sequence"/>
</dbReference>
<keyword evidence="4" id="KW-0813">Transport</keyword>
<evidence type="ECO:0000256" key="2">
    <source>
        <dbReference type="ARBA" id="ARBA00006602"/>
    </source>
</evidence>
<dbReference type="Pfam" id="PF02108">
    <property type="entry name" value="FliH"/>
    <property type="match status" value="1"/>
</dbReference>
<keyword evidence="5" id="KW-1005">Bacterial flagellum biogenesis</keyword>
<feature type="region of interest" description="Disordered" evidence="9">
    <location>
        <begin position="135"/>
        <end position="168"/>
    </location>
</feature>
<evidence type="ECO:0000256" key="1">
    <source>
        <dbReference type="ARBA" id="ARBA00003041"/>
    </source>
</evidence>
<keyword evidence="6" id="KW-0653">Protein transport</keyword>
<evidence type="ECO:0000256" key="7">
    <source>
        <dbReference type="ARBA" id="ARBA00023225"/>
    </source>
</evidence>
<feature type="domain" description="Flagellar assembly protein FliH/Type III secretion system HrpE" evidence="10">
    <location>
        <begin position="204"/>
        <end position="330"/>
    </location>
</feature>
<dbReference type="GO" id="GO:0044781">
    <property type="term" value="P:bacterial-type flagellum organization"/>
    <property type="evidence" value="ECO:0007669"/>
    <property type="project" value="UniProtKB-KW"/>
</dbReference>
<evidence type="ECO:0000313" key="11">
    <source>
        <dbReference type="EMBL" id="SKA58632.1"/>
    </source>
</evidence>
<feature type="coiled-coil region" evidence="8">
    <location>
        <begin position="75"/>
        <end position="102"/>
    </location>
</feature>
<evidence type="ECO:0000256" key="5">
    <source>
        <dbReference type="ARBA" id="ARBA00022795"/>
    </source>
</evidence>
<evidence type="ECO:0000256" key="8">
    <source>
        <dbReference type="SAM" id="Coils"/>
    </source>
</evidence>
<reference evidence="12" key="1">
    <citation type="submission" date="2017-02" db="EMBL/GenBank/DDBJ databases">
        <authorList>
            <person name="Varghese N."/>
            <person name="Submissions S."/>
        </authorList>
    </citation>
    <scope>NUCLEOTIDE SEQUENCE [LARGE SCALE GENOMIC DNA]</scope>
    <source>
        <strain evidence="12">DSM 3072</strain>
    </source>
</reference>
<evidence type="ECO:0000313" key="12">
    <source>
        <dbReference type="Proteomes" id="UP000242432"/>
    </source>
</evidence>
<keyword evidence="8" id="KW-0175">Coiled coil</keyword>
<dbReference type="InterPro" id="IPR051472">
    <property type="entry name" value="T3SS_Stator/FliH"/>
</dbReference>